<dbReference type="EMBL" id="JAVIDA010000002">
    <property type="protein sequence ID" value="MDQ9070189.1"/>
    <property type="molecule type" value="Genomic_DNA"/>
</dbReference>
<evidence type="ECO:0000313" key="3">
    <source>
        <dbReference type="Proteomes" id="UP001243195"/>
    </source>
</evidence>
<dbReference type="AlphaFoldDB" id="A0AAW8JIU4"/>
<comment type="caution">
    <text evidence="2">The sequence shown here is derived from an EMBL/GenBank/DDBJ whole genome shotgun (WGS) entry which is preliminary data.</text>
</comment>
<accession>A0AAW8JIU4</accession>
<dbReference type="Proteomes" id="UP001243195">
    <property type="component" value="Unassembled WGS sequence"/>
</dbReference>
<dbReference type="RefSeq" id="WP_308955917.1">
    <property type="nucleotide sequence ID" value="NZ_JAVICY010000009.1"/>
</dbReference>
<protein>
    <submittedName>
        <fullName evidence="2">Molecular chaperone DnaJ</fullName>
    </submittedName>
</protein>
<gene>
    <name evidence="2" type="ORF">RFH51_01735</name>
</gene>
<organism evidence="2 3">
    <name type="scientific">Acinetobacter gerneri</name>
    <dbReference type="NCBI Taxonomy" id="202952"/>
    <lineage>
        <taxon>Bacteria</taxon>
        <taxon>Pseudomonadati</taxon>
        <taxon>Pseudomonadota</taxon>
        <taxon>Gammaproteobacteria</taxon>
        <taxon>Moraxellales</taxon>
        <taxon>Moraxellaceae</taxon>
        <taxon>Acinetobacter</taxon>
    </lineage>
</organism>
<sequence length="353" mass="41787">MTLDTKMTGLKITSQPKAKLSAQQKKINDLIEQIEELKQQLQLWQNAQSEIQSYLHQKLVPIYRDLHMVLYKQMEKLWAHLQQQEFSKADLALLDTKLMKLAKQLKKSQYLNTTQLEKVVEIEQFYQQYNALNQTKKVKKKSVFENNYIVESEIEDQNSVSENAAYDLHDDEWDSEKFQREKEEHQRKRLQQKREKAEKLADQSLKTVYLKITAMIHPDREPDETKKVEKTELQQVVNQAYEQQDLFYLLKLQLQLETNQGRNPKALSDEHLKFYKMALEAQSQRLLSQIEDITDGFHWSEKPKAKNMQVKDVYKVIDTDVVALKEQLKWENERLKYMVKLSGLEVLLGNGVL</sequence>
<evidence type="ECO:0000313" key="2">
    <source>
        <dbReference type="EMBL" id="MDQ9070189.1"/>
    </source>
</evidence>
<reference evidence="2" key="1">
    <citation type="submission" date="2023-08" db="EMBL/GenBank/DDBJ databases">
        <title>Emergence of clinically-relevant ST2 carbapenem-resistant Acinetobacter baumannii strains in hospital sewages in Zhejiang, East of China.</title>
        <authorList>
            <person name="Kaichao C."/>
            <person name="Zhang R."/>
        </authorList>
    </citation>
    <scope>NUCLEOTIDE SEQUENCE</scope>
    <source>
        <strain evidence="2">M-SY-60</strain>
    </source>
</reference>
<keyword evidence="1" id="KW-0175">Coiled coil</keyword>
<evidence type="ECO:0000256" key="1">
    <source>
        <dbReference type="SAM" id="Coils"/>
    </source>
</evidence>
<feature type="coiled-coil region" evidence="1">
    <location>
        <begin position="17"/>
        <end position="47"/>
    </location>
</feature>
<name>A0AAW8JIU4_9GAMM</name>
<feature type="coiled-coil region" evidence="1">
    <location>
        <begin position="175"/>
        <end position="207"/>
    </location>
</feature>
<proteinExistence type="predicted"/>